<sequence>MEPGPHPRSYGAGKKLDGMRSAQGASHVDAALGTDAKTDLLSRGASGNVHVLHGPGGRIACVSDIRGNVRLLNQIAAETKAKAIIHTGDFGFFANDSLGRLSDRVVRHVVQYSPLLSPKLRSLLLDTEGSALRQGFVANPEAVLSEFPELLSQSLVLQVPVFTVWGACEDVQVLERFRAGEYQVPNLFLVDEATTHAVDVGGLRLRLLGLGGAVVLHKLFDHGSGHGTIAGAQGTMWTTMLQLGELVETAQQVYDPSEVRVLITHGAPGRDGLLAQLAHALRADYSLSAGLHLRQVSAYNEFGVYASLDAFREKLLHARAQFEEIWDAVKAQVELAIDPTQRPLLDHALQVALRVPQPFAAGGREEGAWKNTWFFNLPDAPLGTLVFDVHHARITTETRSQGMSFASRATKPAGPKAPVALPRAPGAEPAGDAGDAVLFLGHMGDAFPIAEADVRAYFGEHAEHVTQVHFFPAERSGRREKDEPRLRTFVHVVFASPAAAQAALVCRGRTIKNTSVVPTLEPLTRKGASERKERKERGGAKPSGAAEDAPRPRGSRTRGGRGARSAAARKEAKKAKAEAQPQADKPHETRAVPSGADTKASDAKAPPSAQ</sequence>
<evidence type="ECO:0000313" key="3">
    <source>
        <dbReference type="EMBL" id="WFD02928.1"/>
    </source>
</evidence>
<dbReference type="SUPFAM" id="SSF56300">
    <property type="entry name" value="Metallo-dependent phosphatases"/>
    <property type="match status" value="1"/>
</dbReference>
<feature type="domain" description="DUF2433" evidence="2">
    <location>
        <begin position="297"/>
        <end position="408"/>
    </location>
</feature>
<dbReference type="AlphaFoldDB" id="A0AAF0IT52"/>
<dbReference type="InterPro" id="IPR052743">
    <property type="entry name" value="Glutaminase_GtaA"/>
</dbReference>
<feature type="compositionally biased region" description="Basic and acidic residues" evidence="1">
    <location>
        <begin position="523"/>
        <end position="539"/>
    </location>
</feature>
<feature type="compositionally biased region" description="Basic and acidic residues" evidence="1">
    <location>
        <begin position="568"/>
        <end position="577"/>
    </location>
</feature>
<dbReference type="InterPro" id="IPR029052">
    <property type="entry name" value="Metallo-depent_PP-like"/>
</dbReference>
<dbReference type="EMBL" id="CP119935">
    <property type="protein sequence ID" value="WFD02928.1"/>
    <property type="molecule type" value="Genomic_DNA"/>
</dbReference>
<dbReference type="InterPro" id="IPR012677">
    <property type="entry name" value="Nucleotide-bd_a/b_plait_sf"/>
</dbReference>
<proteinExistence type="predicted"/>
<dbReference type="PANTHER" id="PTHR31987:SF11">
    <property type="entry name" value="DUF2433 DOMAIN-CONTAINING PROTEIN"/>
    <property type="match status" value="1"/>
</dbReference>
<gene>
    <name evidence="3" type="ORF">MOBT1_001616</name>
</gene>
<evidence type="ECO:0000259" key="2">
    <source>
        <dbReference type="Pfam" id="PF10360"/>
    </source>
</evidence>
<feature type="region of interest" description="Disordered" evidence="1">
    <location>
        <begin position="400"/>
        <end position="428"/>
    </location>
</feature>
<protein>
    <recommendedName>
        <fullName evidence="2">DUF2433 domain-containing protein</fullName>
    </recommendedName>
</protein>
<dbReference type="Gene3D" id="3.30.70.330">
    <property type="match status" value="1"/>
</dbReference>
<name>A0AAF0IT52_9BASI</name>
<keyword evidence="4" id="KW-1185">Reference proteome</keyword>
<dbReference type="InterPro" id="IPR018829">
    <property type="entry name" value="DUF2433"/>
</dbReference>
<organism evidence="3 4">
    <name type="scientific">Malassezia obtusa</name>
    <dbReference type="NCBI Taxonomy" id="76774"/>
    <lineage>
        <taxon>Eukaryota</taxon>
        <taxon>Fungi</taxon>
        <taxon>Dikarya</taxon>
        <taxon>Basidiomycota</taxon>
        <taxon>Ustilaginomycotina</taxon>
        <taxon>Malasseziomycetes</taxon>
        <taxon>Malasseziales</taxon>
        <taxon>Malasseziaceae</taxon>
        <taxon>Malassezia</taxon>
    </lineage>
</organism>
<dbReference type="PANTHER" id="PTHR31987">
    <property type="entry name" value="GLUTAMINASE A-RELATED"/>
    <property type="match status" value="1"/>
</dbReference>
<dbReference type="Pfam" id="PF10360">
    <property type="entry name" value="DUF2433"/>
    <property type="match status" value="1"/>
</dbReference>
<evidence type="ECO:0000256" key="1">
    <source>
        <dbReference type="SAM" id="MobiDB-lite"/>
    </source>
</evidence>
<feature type="region of interest" description="Disordered" evidence="1">
    <location>
        <begin position="522"/>
        <end position="610"/>
    </location>
</feature>
<evidence type="ECO:0000313" key="4">
    <source>
        <dbReference type="Proteomes" id="UP001214603"/>
    </source>
</evidence>
<reference evidence="3" key="1">
    <citation type="submission" date="2023-03" db="EMBL/GenBank/DDBJ databases">
        <title>Mating type loci evolution in Malassezia.</title>
        <authorList>
            <person name="Coelho M.A."/>
        </authorList>
    </citation>
    <scope>NUCLEOTIDE SEQUENCE</scope>
    <source>
        <strain evidence="3">CBS 7876</strain>
    </source>
</reference>
<dbReference type="Proteomes" id="UP001214603">
    <property type="component" value="Chromosome 2"/>
</dbReference>
<accession>A0AAF0IT52</accession>